<accession>A0A9W8XAR6</accession>
<reference evidence="1" key="1">
    <citation type="submission" date="2022-10" db="EMBL/GenBank/DDBJ databases">
        <title>Tapping the CABI collections for fungal endophytes: first genome assemblies for Collariella, Neodidymelliopsis, Ascochyta clinopodiicola, Didymella pomorum, Didymosphaeria variabile, Neocosmospora piperis and Neocucurbitaria cava.</title>
        <authorList>
            <person name="Hill R."/>
        </authorList>
    </citation>
    <scope>NUCLEOTIDE SEQUENCE</scope>
    <source>
        <strain evidence="1">IMI 356815</strain>
    </source>
</reference>
<evidence type="ECO:0000313" key="2">
    <source>
        <dbReference type="Proteomes" id="UP001140513"/>
    </source>
</evidence>
<dbReference type="AlphaFoldDB" id="A0A9W8XAR6"/>
<dbReference type="Proteomes" id="UP001140513">
    <property type="component" value="Unassembled WGS sequence"/>
</dbReference>
<protein>
    <submittedName>
        <fullName evidence="1">Uncharacterized protein</fullName>
    </submittedName>
</protein>
<evidence type="ECO:0000313" key="1">
    <source>
        <dbReference type="EMBL" id="KAJ4345836.1"/>
    </source>
</evidence>
<proteinExistence type="predicted"/>
<gene>
    <name evidence="1" type="ORF">N0V89_011971</name>
</gene>
<organism evidence="1 2">
    <name type="scientific">Didymosphaeria variabile</name>
    <dbReference type="NCBI Taxonomy" id="1932322"/>
    <lineage>
        <taxon>Eukaryota</taxon>
        <taxon>Fungi</taxon>
        <taxon>Dikarya</taxon>
        <taxon>Ascomycota</taxon>
        <taxon>Pezizomycotina</taxon>
        <taxon>Dothideomycetes</taxon>
        <taxon>Pleosporomycetidae</taxon>
        <taxon>Pleosporales</taxon>
        <taxon>Massarineae</taxon>
        <taxon>Didymosphaeriaceae</taxon>
        <taxon>Didymosphaeria</taxon>
    </lineage>
</organism>
<dbReference type="RefSeq" id="XP_056066000.1">
    <property type="nucleotide sequence ID" value="XM_056220697.1"/>
</dbReference>
<keyword evidence="2" id="KW-1185">Reference proteome</keyword>
<comment type="caution">
    <text evidence="1">The sequence shown here is derived from an EMBL/GenBank/DDBJ whole genome shotgun (WGS) entry which is preliminary data.</text>
</comment>
<sequence length="250" mass="29431">MAPPDADQGENLFHRLPLELKFMVFDLLLVREHQDLIFHAEANDGNLEMLQKVQAWDEAVFEDAATYLIRDGASRFIFYSDREPRRALYQSLRRLPDTFRRRITRVCLPNFTLFSGYWQSLMDYYEQADRTNAVAGMSLLQLVFPRIRQLDIELHLAEFFLRVTDRTKPMKNCHLLPIFRVLECLRNYPKIGDMQIRVRWIRKPGCGVAARGMEWLYNQPQKRGELEEKVLGALRGRIPAKSIEDTPAWE</sequence>
<dbReference type="EMBL" id="JAPEUX010000009">
    <property type="protein sequence ID" value="KAJ4345836.1"/>
    <property type="molecule type" value="Genomic_DNA"/>
</dbReference>
<dbReference type="GeneID" id="80915501"/>
<name>A0A9W8XAR6_9PLEO</name>